<evidence type="ECO:0000313" key="2">
    <source>
        <dbReference type="EMBL" id="PMC19917.1"/>
    </source>
</evidence>
<organism evidence="2 3">
    <name type="scientific">Staphylococcus pettenkoferi</name>
    <dbReference type="NCBI Taxonomy" id="170573"/>
    <lineage>
        <taxon>Bacteria</taxon>
        <taxon>Bacillati</taxon>
        <taxon>Bacillota</taxon>
        <taxon>Bacilli</taxon>
        <taxon>Bacillales</taxon>
        <taxon>Staphylococcaceae</taxon>
        <taxon>Staphylococcus</taxon>
    </lineage>
</organism>
<dbReference type="EMBL" id="PNGG01000002">
    <property type="protein sequence ID" value="PMC19917.1"/>
    <property type="molecule type" value="Genomic_DNA"/>
</dbReference>
<proteinExistence type="predicted"/>
<evidence type="ECO:0000313" key="3">
    <source>
        <dbReference type="Proteomes" id="UP000235748"/>
    </source>
</evidence>
<name>A0A2N6QK00_9STAP</name>
<dbReference type="STRING" id="170573.GCA_001076995_01142"/>
<accession>A0A2N6QK00</accession>
<dbReference type="AlphaFoldDB" id="A0A2N6QK00"/>
<protein>
    <recommendedName>
        <fullName evidence="1">DeoR-like transcriptional repressor C-terminal sensor domain-containing protein</fullName>
    </recommendedName>
</protein>
<reference evidence="2 3" key="1">
    <citation type="submission" date="2017-09" db="EMBL/GenBank/DDBJ databases">
        <title>Bacterial strain isolated from the female urinary microbiota.</title>
        <authorList>
            <person name="Thomas-White K."/>
            <person name="Kumar N."/>
            <person name="Forster S."/>
            <person name="Putonti C."/>
            <person name="Lawley T."/>
            <person name="Wolfe A.J."/>
        </authorList>
    </citation>
    <scope>NUCLEOTIDE SEQUENCE [LARGE SCALE GENOMIC DNA]</scope>
    <source>
        <strain evidence="2 3">UMB0834</strain>
    </source>
</reference>
<dbReference type="InterPro" id="IPR014036">
    <property type="entry name" value="DeoR-like_C"/>
</dbReference>
<gene>
    <name evidence="2" type="ORF">CJ235_06000</name>
</gene>
<comment type="caution">
    <text evidence="2">The sequence shown here is derived from an EMBL/GenBank/DDBJ whole genome shotgun (WGS) entry which is preliminary data.</text>
</comment>
<dbReference type="Proteomes" id="UP000235748">
    <property type="component" value="Unassembled WGS sequence"/>
</dbReference>
<feature type="domain" description="DeoR-like transcriptional repressor C-terminal sensor" evidence="1">
    <location>
        <begin position="12"/>
        <end position="131"/>
    </location>
</feature>
<sequence length="151" mass="17379">MIIGERNMNQLTNLISDSSVIAFDDHPLSLAIIDHLEQQNKKISVITFSTDVISHTVKYTNHNIIFSNARVERSQHRLVGDEVGTTFQHYLIDYYFCSIPYLYKDALYQSDSDIAALQLQLLRQSRHTVLVNLPNLISSIDNYSYIMNLNN</sequence>
<dbReference type="Pfam" id="PF00455">
    <property type="entry name" value="DeoRC"/>
    <property type="match status" value="1"/>
</dbReference>
<evidence type="ECO:0000259" key="1">
    <source>
        <dbReference type="Pfam" id="PF00455"/>
    </source>
</evidence>